<sequence>MAKQNMAKKHIVTSFHNLTPEMQEAVKEKYPLGFTDSMIRVDKPNGDFFYAVPYDTDEVAYMIKIDVKIDDSAQDDDDKDYYDDDLKGADDLQGADDDTADMPESSDDDVNI</sequence>
<evidence type="ECO:0000313" key="2">
    <source>
        <dbReference type="EMBL" id="HIY68980.1"/>
    </source>
</evidence>
<feature type="compositionally biased region" description="Acidic residues" evidence="1">
    <location>
        <begin position="93"/>
        <end position="112"/>
    </location>
</feature>
<name>A0A9D1Z0M2_9BACT</name>
<dbReference type="Proteomes" id="UP000886844">
    <property type="component" value="Unassembled WGS sequence"/>
</dbReference>
<accession>A0A9D1Z0M2</accession>
<dbReference type="EMBL" id="DXDA01000052">
    <property type="protein sequence ID" value="HIY68980.1"/>
    <property type="molecule type" value="Genomic_DNA"/>
</dbReference>
<comment type="caution">
    <text evidence="2">The sequence shown here is derived from an EMBL/GenBank/DDBJ whole genome shotgun (WGS) entry which is preliminary data.</text>
</comment>
<feature type="compositionally biased region" description="Acidic residues" evidence="1">
    <location>
        <begin position="73"/>
        <end position="83"/>
    </location>
</feature>
<gene>
    <name evidence="2" type="ORF">H9828_06155</name>
</gene>
<reference evidence="2" key="2">
    <citation type="submission" date="2021-04" db="EMBL/GenBank/DDBJ databases">
        <authorList>
            <person name="Gilroy R."/>
        </authorList>
    </citation>
    <scope>NUCLEOTIDE SEQUENCE</scope>
    <source>
        <strain evidence="2">5134</strain>
    </source>
</reference>
<proteinExistence type="predicted"/>
<evidence type="ECO:0000313" key="3">
    <source>
        <dbReference type="Proteomes" id="UP000886844"/>
    </source>
</evidence>
<evidence type="ECO:0000256" key="1">
    <source>
        <dbReference type="SAM" id="MobiDB-lite"/>
    </source>
</evidence>
<protein>
    <submittedName>
        <fullName evidence="2">Uncharacterized protein</fullName>
    </submittedName>
</protein>
<dbReference type="AlphaFoldDB" id="A0A9D1Z0M2"/>
<organism evidence="2 3">
    <name type="scientific">Candidatus Alistipes intestinigallinarum</name>
    <dbReference type="NCBI Taxonomy" id="2838440"/>
    <lineage>
        <taxon>Bacteria</taxon>
        <taxon>Pseudomonadati</taxon>
        <taxon>Bacteroidota</taxon>
        <taxon>Bacteroidia</taxon>
        <taxon>Bacteroidales</taxon>
        <taxon>Rikenellaceae</taxon>
        <taxon>Alistipes</taxon>
    </lineage>
</organism>
<feature type="region of interest" description="Disordered" evidence="1">
    <location>
        <begin position="73"/>
        <end position="112"/>
    </location>
</feature>
<reference evidence="2" key="1">
    <citation type="journal article" date="2021" name="PeerJ">
        <title>Extensive microbial diversity within the chicken gut microbiome revealed by metagenomics and culture.</title>
        <authorList>
            <person name="Gilroy R."/>
            <person name="Ravi A."/>
            <person name="Getino M."/>
            <person name="Pursley I."/>
            <person name="Horton D.L."/>
            <person name="Alikhan N.F."/>
            <person name="Baker D."/>
            <person name="Gharbi K."/>
            <person name="Hall N."/>
            <person name="Watson M."/>
            <person name="Adriaenssens E.M."/>
            <person name="Foster-Nyarko E."/>
            <person name="Jarju S."/>
            <person name="Secka A."/>
            <person name="Antonio M."/>
            <person name="Oren A."/>
            <person name="Chaudhuri R.R."/>
            <person name="La Ragione R."/>
            <person name="Hildebrand F."/>
            <person name="Pallen M.J."/>
        </authorList>
    </citation>
    <scope>NUCLEOTIDE SEQUENCE</scope>
    <source>
        <strain evidence="2">5134</strain>
    </source>
</reference>